<dbReference type="Proteomes" id="UP000004814">
    <property type="component" value="Unassembled WGS sequence"/>
</dbReference>
<accession>B1TBN3</accession>
<dbReference type="PATRIC" id="fig|396597.7.peg.2446"/>
<dbReference type="InterPro" id="IPR029035">
    <property type="entry name" value="DHS-like_NAD/FAD-binding_dom"/>
</dbReference>
<dbReference type="AlphaFoldDB" id="B1TBN3"/>
<sequence length="582" mass="64272">MLDPLISLSFSVQSNKGVYAALLGSGVSRSSRIPTGWEIVLELVRKVAKLKGADCEPDPAAWYLDEFGKEPDYGELLDAVARTPDERQALLRSYFEPSDEEREEGAKMPTKAHRAIAKLVSGGYIRLIVTTNFDRLMERALEDEGIAPVVVSGPDQLAGLPPLAHLGCCVVKVHGDYLDTRIRNTPAELADYSPEMNRFLDRVFDEFGLVVCGWSADWDVALRACIERAPSRRYSMYWGYKGSLGSAAQGLMRLRSGLALPIDGADSFFDQLQTNVQSIEEFSKPHPLSKGIAVASAKRFLSDPVHRIRLSDLIENLGRDLAAQLTAGPFADTSTTFTGELLTKRVKTYESMASTLISVAATCGRWGDAQVARLLRGALERVYAGRKRDGLVAWLGFQNYPATLIAYATLLGASLSDNLVAMSGIFNGSARLNNDDLAFAVVFPPACFLQDPQGWGRLLNGMDRRYAPVNDWMQNTLWDALGDQFVSKEDFERHFDWVEMVLALACHRRRSASEYGDWFPPGSFGHRTRGREAVVTRIKVSLDGDGNDSPYVASGLFGRTVDECKAELEGLEAFSRKLGWGW</sequence>
<reference evidence="1 2" key="1">
    <citation type="submission" date="2008-03" db="EMBL/GenBank/DDBJ databases">
        <title>Sequencing of the draft genome and assembly of Burkholderia ambifaria MEX-5.</title>
        <authorList>
            <consortium name="US DOE Joint Genome Institute (JGI-PGF)"/>
            <person name="Copeland A."/>
            <person name="Lucas S."/>
            <person name="Lapidus A."/>
            <person name="Glavina del Rio T."/>
            <person name="Dalin E."/>
            <person name="Tice H."/>
            <person name="Bruce D."/>
            <person name="Goodwin L."/>
            <person name="Pitluck S."/>
            <person name="Larimer F."/>
            <person name="Land M.L."/>
            <person name="Hauser L."/>
            <person name="Tiedje J."/>
            <person name="Richardson P."/>
        </authorList>
    </citation>
    <scope>NUCLEOTIDE SEQUENCE [LARGE SCALE GENOMIC DNA]</scope>
    <source>
        <strain evidence="1 2">MEX-5</strain>
    </source>
</reference>
<dbReference type="Gene3D" id="3.40.50.1220">
    <property type="entry name" value="TPP-binding domain"/>
    <property type="match status" value="1"/>
</dbReference>
<name>B1TBN3_9BURK</name>
<gene>
    <name evidence="1" type="ORF">BamMEX5DRAFT_5199</name>
</gene>
<dbReference type="SUPFAM" id="SSF52467">
    <property type="entry name" value="DHS-like NAD/FAD-binding domain"/>
    <property type="match status" value="1"/>
</dbReference>
<dbReference type="EMBL" id="ABLK01000226">
    <property type="protein sequence ID" value="EDT39017.1"/>
    <property type="molecule type" value="Genomic_DNA"/>
</dbReference>
<comment type="caution">
    <text evidence="1">The sequence shown here is derived from an EMBL/GenBank/DDBJ whole genome shotgun (WGS) entry which is preliminary data.</text>
</comment>
<evidence type="ECO:0000313" key="1">
    <source>
        <dbReference type="EMBL" id="EDT39017.1"/>
    </source>
</evidence>
<evidence type="ECO:0000313" key="2">
    <source>
        <dbReference type="Proteomes" id="UP000004814"/>
    </source>
</evidence>
<dbReference type="Pfam" id="PF13289">
    <property type="entry name" value="SIR2_2"/>
    <property type="match status" value="1"/>
</dbReference>
<organism evidence="1 2">
    <name type="scientific">Burkholderia ambifaria MEX-5</name>
    <dbReference type="NCBI Taxonomy" id="396597"/>
    <lineage>
        <taxon>Bacteria</taxon>
        <taxon>Pseudomonadati</taxon>
        <taxon>Pseudomonadota</taxon>
        <taxon>Betaproteobacteria</taxon>
        <taxon>Burkholderiales</taxon>
        <taxon>Burkholderiaceae</taxon>
        <taxon>Burkholderia</taxon>
        <taxon>Burkholderia cepacia complex</taxon>
    </lineage>
</organism>
<protein>
    <submittedName>
        <fullName evidence="1">Uncharacterized protein</fullName>
    </submittedName>
</protein>
<proteinExistence type="predicted"/>